<comment type="caution">
    <text evidence="1">The sequence shown here is derived from an EMBL/GenBank/DDBJ whole genome shotgun (WGS) entry which is preliminary data.</text>
</comment>
<proteinExistence type="predicted"/>
<gene>
    <name evidence="1" type="ORF">Pka01_61480</name>
</gene>
<name>A0A8J3VA16_9ACTN</name>
<dbReference type="AlphaFoldDB" id="A0A8J3VA16"/>
<dbReference type="EMBL" id="BONV01000035">
    <property type="protein sequence ID" value="GIG83021.1"/>
    <property type="molecule type" value="Genomic_DNA"/>
</dbReference>
<evidence type="ECO:0000313" key="2">
    <source>
        <dbReference type="Proteomes" id="UP000630097"/>
    </source>
</evidence>
<sequence>MGAIAAGTHDVDDVRAVYWEGYDPFHKGVEHSAELCAALTLGTQGDQESSELGGIGRVVHDLSHGPSGVVRIEVVPPQKRCEQAWPGADGLGH</sequence>
<keyword evidence="2" id="KW-1185">Reference proteome</keyword>
<reference evidence="1 2" key="1">
    <citation type="submission" date="2021-01" db="EMBL/GenBank/DDBJ databases">
        <title>Whole genome shotgun sequence of Planotetraspora kaengkrachanensis NBRC 104272.</title>
        <authorList>
            <person name="Komaki H."/>
            <person name="Tamura T."/>
        </authorList>
    </citation>
    <scope>NUCLEOTIDE SEQUENCE [LARGE SCALE GENOMIC DNA]</scope>
    <source>
        <strain evidence="1 2">NBRC 104272</strain>
    </source>
</reference>
<accession>A0A8J3VA16</accession>
<evidence type="ECO:0000313" key="1">
    <source>
        <dbReference type="EMBL" id="GIG83021.1"/>
    </source>
</evidence>
<dbReference type="Proteomes" id="UP000630097">
    <property type="component" value="Unassembled WGS sequence"/>
</dbReference>
<organism evidence="1 2">
    <name type="scientific">Planotetraspora kaengkrachanensis</name>
    <dbReference type="NCBI Taxonomy" id="575193"/>
    <lineage>
        <taxon>Bacteria</taxon>
        <taxon>Bacillati</taxon>
        <taxon>Actinomycetota</taxon>
        <taxon>Actinomycetes</taxon>
        <taxon>Streptosporangiales</taxon>
        <taxon>Streptosporangiaceae</taxon>
        <taxon>Planotetraspora</taxon>
    </lineage>
</organism>
<protein>
    <submittedName>
        <fullName evidence="1">Uncharacterized protein</fullName>
    </submittedName>
</protein>